<dbReference type="AlphaFoldDB" id="A0A6J4JJM5"/>
<protein>
    <submittedName>
        <fullName evidence="2">Uncharacterized protein</fullName>
    </submittedName>
</protein>
<name>A0A6J4JJM5_9PROT</name>
<dbReference type="EMBL" id="CADCTG010000284">
    <property type="protein sequence ID" value="CAA9280392.1"/>
    <property type="molecule type" value="Genomic_DNA"/>
</dbReference>
<accession>A0A6J4JJM5</accession>
<proteinExistence type="predicted"/>
<sequence>VRNIGGVPLDPGGRPLRLATRHGVSPRVQHRGRHAHPHRRKDHL</sequence>
<reference evidence="2" key="1">
    <citation type="submission" date="2020-02" db="EMBL/GenBank/DDBJ databases">
        <authorList>
            <person name="Meier V. D."/>
        </authorList>
    </citation>
    <scope>NUCLEOTIDE SEQUENCE</scope>
    <source>
        <strain evidence="2">AVDCRST_MAG08</strain>
    </source>
</reference>
<organism evidence="2">
    <name type="scientific">uncultured Acetobacteraceae bacterium</name>
    <dbReference type="NCBI Taxonomy" id="169975"/>
    <lineage>
        <taxon>Bacteria</taxon>
        <taxon>Pseudomonadati</taxon>
        <taxon>Pseudomonadota</taxon>
        <taxon>Alphaproteobacteria</taxon>
        <taxon>Acetobacterales</taxon>
        <taxon>Acetobacteraceae</taxon>
        <taxon>environmental samples</taxon>
    </lineage>
</organism>
<feature type="compositionally biased region" description="Basic residues" evidence="1">
    <location>
        <begin position="28"/>
        <end position="44"/>
    </location>
</feature>
<evidence type="ECO:0000313" key="2">
    <source>
        <dbReference type="EMBL" id="CAA9280392.1"/>
    </source>
</evidence>
<feature type="non-terminal residue" evidence="2">
    <location>
        <position position="1"/>
    </location>
</feature>
<feature type="region of interest" description="Disordered" evidence="1">
    <location>
        <begin position="1"/>
        <end position="44"/>
    </location>
</feature>
<evidence type="ECO:0000256" key="1">
    <source>
        <dbReference type="SAM" id="MobiDB-lite"/>
    </source>
</evidence>
<feature type="non-terminal residue" evidence="2">
    <location>
        <position position="44"/>
    </location>
</feature>
<gene>
    <name evidence="2" type="ORF">AVDCRST_MAG08-3733</name>
</gene>